<dbReference type="Gene3D" id="2.60.120.620">
    <property type="entry name" value="q2cbj1_9rhob like domain"/>
    <property type="match status" value="1"/>
</dbReference>
<keyword evidence="2" id="KW-1185">Reference proteome</keyword>
<proteinExistence type="predicted"/>
<protein>
    <recommendedName>
        <fullName evidence="3">DNA endonuclease V</fullName>
    </recommendedName>
</protein>
<dbReference type="KEGG" id="vg:10327901"/>
<accession>E3SSN0</accession>
<dbReference type="Proteomes" id="UP000006538">
    <property type="component" value="Segment"/>
</dbReference>
<sequence length="165" mass="19301">MMTSENLKIIPNFLEFYTFNELYSQFNSPNFPWFWTQSQGEPEQYVNLLYFDHQFSSAMNPTLNRCLMAATNKLDVIAILRVKLNATCRNAPEQEWHTDWQISTPSKTCVLYLNENDGYTEFETGEKVMSQTNTAVIFDTNIKHRGVPATNVDRRMVLNISYFEK</sequence>
<evidence type="ECO:0000313" key="2">
    <source>
        <dbReference type="Proteomes" id="UP000006538"/>
    </source>
</evidence>
<evidence type="ECO:0000313" key="1">
    <source>
        <dbReference type="EMBL" id="ADO99808.1"/>
    </source>
</evidence>
<name>E3SSN0_9CAUD</name>
<gene>
    <name evidence="1" type="ORF">PHM2_030</name>
</gene>
<organism evidence="1 2">
    <name type="scientific">Prochlorococcus phage P-HM2</name>
    <dbReference type="NCBI Taxonomy" id="445696"/>
    <lineage>
        <taxon>Viruses</taxon>
        <taxon>Duplodnaviria</taxon>
        <taxon>Heunggongvirae</taxon>
        <taxon>Uroviricota</taxon>
        <taxon>Caudoviricetes</taxon>
        <taxon>Eurybiavirus</taxon>
        <taxon>Eurybiavirus PHM2</taxon>
    </lineage>
</organism>
<dbReference type="GeneID" id="10327901"/>
<evidence type="ECO:0008006" key="3">
    <source>
        <dbReference type="Google" id="ProtNLM"/>
    </source>
</evidence>
<dbReference type="OrthoDB" id="23935at10239"/>
<dbReference type="EMBL" id="GU075905">
    <property type="protein sequence ID" value="ADO99808.1"/>
    <property type="molecule type" value="Genomic_DNA"/>
</dbReference>
<reference evidence="1 2" key="1">
    <citation type="journal article" date="2010" name="Environ. Microbiol.">
        <title>Genomic analysis of oceanic cyanobacterial myoviruses compared with T4-like myoviruses from diverse hosts and environments.</title>
        <authorList>
            <person name="Sullivan M.B."/>
            <person name="Huang K.H."/>
            <person name="Ignacio-Espinoza J.C."/>
            <person name="Berlin A.M."/>
            <person name="Kelly L."/>
            <person name="Weigele P.R."/>
            <person name="DeFrancesco A.S."/>
            <person name="Kern S.E."/>
            <person name="Thompson L.R."/>
            <person name="Young S."/>
            <person name="Yandava C."/>
            <person name="Fu R."/>
            <person name="Krastins B."/>
            <person name="Chase M."/>
            <person name="Sarracino D."/>
            <person name="Osburne M.S."/>
            <person name="Henn M.R."/>
            <person name="Chisholm S.W."/>
        </authorList>
    </citation>
    <scope>NUCLEOTIDE SEQUENCE [LARGE SCALE GENOMIC DNA]</scope>
    <source>
        <strain evidence="1">M4-259</strain>
    </source>
</reference>
<dbReference type="RefSeq" id="YP_004323399.1">
    <property type="nucleotide sequence ID" value="NC_015284.1"/>
</dbReference>